<dbReference type="PATRIC" id="fig|2198.3.peg.2083"/>
<name>A0A124G661_9EURY</name>
<dbReference type="NCBIfam" id="NF011465">
    <property type="entry name" value="PRK14886.1-1"/>
    <property type="match status" value="1"/>
</dbReference>
<proteinExistence type="predicted"/>
<sequence length="172" mass="19056">MTEIACDIYPAVFTVDENVRFLREIRRVADECGTHIILFDADRLAGRDHVDAALRHAWRSWAGGEPIANSIEMEALLYAAGTRQCQVAASFGIHPGENHSYIAVCPPAPGVRDRLAGLVTFVDAGREEEIDPAKRARLAEVFGITPEEVLVVGEARFRDLVLERVALLDVYR</sequence>
<protein>
    <recommendedName>
        <fullName evidence="3">KEOPS complex Cgi121-like subunit</fullName>
    </recommendedName>
</protein>
<reference evidence="2" key="1">
    <citation type="journal article" date="2015" name="MBio">
        <title>Genome-Resolved Metagenomic Analysis Reveals Roles for Candidate Phyla and Other Microbial Community Members in Biogeochemical Transformations in Oil Reservoirs.</title>
        <authorList>
            <person name="Hu P."/>
            <person name="Tom L."/>
            <person name="Singh A."/>
            <person name="Thomas B.C."/>
            <person name="Baker B.J."/>
            <person name="Piceno Y.M."/>
            <person name="Andersen G.L."/>
            <person name="Banfield J.F."/>
        </authorList>
    </citation>
    <scope>NUCLEOTIDE SEQUENCE [LARGE SCALE GENOMIC DNA]</scope>
</reference>
<dbReference type="EMBL" id="LGHE01000014">
    <property type="protein sequence ID" value="KUL05368.1"/>
    <property type="molecule type" value="Genomic_DNA"/>
</dbReference>
<evidence type="ECO:0000313" key="1">
    <source>
        <dbReference type="EMBL" id="KUL05368.1"/>
    </source>
</evidence>
<dbReference type="SUPFAM" id="SSF143870">
    <property type="entry name" value="PF0523-like"/>
    <property type="match status" value="1"/>
</dbReference>
<dbReference type="AlphaFoldDB" id="A0A124G661"/>
<comment type="caution">
    <text evidence="1">The sequence shown here is derived from an EMBL/GenBank/DDBJ whole genome shotgun (WGS) entry which is preliminary data.</text>
</comment>
<accession>A0A124G661</accession>
<evidence type="ECO:0000313" key="2">
    <source>
        <dbReference type="Proteomes" id="UP000054598"/>
    </source>
</evidence>
<gene>
    <name evidence="1" type="ORF">XE10_0217</name>
</gene>
<organism evidence="1 2">
    <name type="scientific">Methanoculleus marisnigri</name>
    <dbReference type="NCBI Taxonomy" id="2198"/>
    <lineage>
        <taxon>Archaea</taxon>
        <taxon>Methanobacteriati</taxon>
        <taxon>Methanobacteriota</taxon>
        <taxon>Stenosarchaea group</taxon>
        <taxon>Methanomicrobia</taxon>
        <taxon>Methanomicrobiales</taxon>
        <taxon>Methanomicrobiaceae</taxon>
        <taxon>Methanoculleus</taxon>
    </lineage>
</organism>
<dbReference type="InterPro" id="IPR036504">
    <property type="entry name" value="CGI121/TPRKB_sf"/>
</dbReference>
<evidence type="ECO:0008006" key="3">
    <source>
        <dbReference type="Google" id="ProtNLM"/>
    </source>
</evidence>
<dbReference type="Proteomes" id="UP000054598">
    <property type="component" value="Unassembled WGS sequence"/>
</dbReference>
<dbReference type="Gene3D" id="3.30.2380.10">
    <property type="entry name" value="CGI121/TPRKB"/>
    <property type="match status" value="1"/>
</dbReference>